<dbReference type="CDD" id="cd00207">
    <property type="entry name" value="fer2"/>
    <property type="match status" value="1"/>
</dbReference>
<dbReference type="InterPro" id="IPR017900">
    <property type="entry name" value="4Fe4S_Fe_S_CS"/>
</dbReference>
<evidence type="ECO:0000313" key="9">
    <source>
        <dbReference type="Proteomes" id="UP000277457"/>
    </source>
</evidence>
<dbReference type="PROSITE" id="PS00198">
    <property type="entry name" value="4FE4S_FER_1"/>
    <property type="match status" value="1"/>
</dbReference>
<dbReference type="PROSITE" id="PS51085">
    <property type="entry name" value="2FE2S_FER_2"/>
    <property type="match status" value="1"/>
</dbReference>
<dbReference type="Gene3D" id="3.30.70.20">
    <property type="match status" value="1"/>
</dbReference>
<dbReference type="InterPro" id="IPR000283">
    <property type="entry name" value="NADH_UbQ_OxRdtase_75kDa_su_CS"/>
</dbReference>
<gene>
    <name evidence="8" type="ORF">DRZ78_04465</name>
</gene>
<evidence type="ECO:0000256" key="1">
    <source>
        <dbReference type="ARBA" id="ARBA00022485"/>
    </source>
</evidence>
<dbReference type="GO" id="GO:0008137">
    <property type="term" value="F:NADH dehydrogenase (ubiquinone) activity"/>
    <property type="evidence" value="ECO:0007669"/>
    <property type="project" value="InterPro"/>
</dbReference>
<reference evidence="8 9" key="1">
    <citation type="submission" date="2018-06" db="EMBL/GenBank/DDBJ databases">
        <title>Extensive metabolic versatility and redundancy in microbially diverse, dynamic hydrothermal sediments.</title>
        <authorList>
            <person name="Dombrowski N."/>
            <person name="Teske A."/>
            <person name="Baker B.J."/>
        </authorList>
    </citation>
    <scope>NUCLEOTIDE SEQUENCE [LARGE SCALE GENOMIC DNA]</scope>
    <source>
        <strain evidence="8">B7_G13</strain>
    </source>
</reference>
<protein>
    <recommendedName>
        <fullName evidence="10">FAD-dependent oxidoreductase</fullName>
    </recommendedName>
</protein>
<dbReference type="SUPFAM" id="SSF54862">
    <property type="entry name" value="4Fe-4S ferredoxins"/>
    <property type="match status" value="1"/>
</dbReference>
<evidence type="ECO:0000259" key="7">
    <source>
        <dbReference type="PROSITE" id="PS51379"/>
    </source>
</evidence>
<evidence type="ECO:0000256" key="2">
    <source>
        <dbReference type="ARBA" id="ARBA00022723"/>
    </source>
</evidence>
<comment type="caution">
    <text evidence="8">The sequence shown here is derived from an EMBL/GenBank/DDBJ whole genome shotgun (WGS) entry which is preliminary data.</text>
</comment>
<dbReference type="GO" id="GO:0046872">
    <property type="term" value="F:metal ion binding"/>
    <property type="evidence" value="ECO:0007669"/>
    <property type="project" value="UniProtKB-KW"/>
</dbReference>
<keyword evidence="1" id="KW-0004">4Fe-4S</keyword>
<evidence type="ECO:0000256" key="3">
    <source>
        <dbReference type="ARBA" id="ARBA00022737"/>
    </source>
</evidence>
<feature type="domain" description="2Fe-2S ferredoxin-type" evidence="6">
    <location>
        <begin position="1"/>
        <end position="78"/>
    </location>
</feature>
<dbReference type="PROSITE" id="PS00641">
    <property type="entry name" value="COMPLEX1_75K_1"/>
    <property type="match status" value="1"/>
</dbReference>
<dbReference type="Pfam" id="PF22117">
    <property type="entry name" value="Fer4_Nqo3"/>
    <property type="match status" value="1"/>
</dbReference>
<dbReference type="GO" id="GO:0051539">
    <property type="term" value="F:4 iron, 4 sulfur cluster binding"/>
    <property type="evidence" value="ECO:0007669"/>
    <property type="project" value="UniProtKB-KW"/>
</dbReference>
<keyword evidence="2" id="KW-0479">Metal-binding</keyword>
<keyword evidence="5" id="KW-0411">Iron-sulfur</keyword>
<dbReference type="PROSITE" id="PS51379">
    <property type="entry name" value="4FE4S_FER_2"/>
    <property type="match status" value="2"/>
</dbReference>
<dbReference type="PANTHER" id="PTHR42783:SF3">
    <property type="entry name" value="GLUTAMATE SYNTHASE [NADPH] SMALL CHAIN-RELATED"/>
    <property type="match status" value="1"/>
</dbReference>
<dbReference type="GO" id="GO:0016491">
    <property type="term" value="F:oxidoreductase activity"/>
    <property type="evidence" value="ECO:0007669"/>
    <property type="project" value="InterPro"/>
</dbReference>
<dbReference type="InterPro" id="IPR017896">
    <property type="entry name" value="4Fe4S_Fe-S-bd"/>
</dbReference>
<dbReference type="Pfam" id="PF14691">
    <property type="entry name" value="Fer4_20"/>
    <property type="match status" value="1"/>
</dbReference>
<dbReference type="PRINTS" id="PR00419">
    <property type="entry name" value="ADXRDTASE"/>
</dbReference>
<dbReference type="Proteomes" id="UP000277457">
    <property type="component" value="Unassembled WGS sequence"/>
</dbReference>
<dbReference type="PANTHER" id="PTHR42783">
    <property type="entry name" value="GLUTAMATE SYNTHASE [NADPH] SMALL CHAIN"/>
    <property type="match status" value="1"/>
</dbReference>
<dbReference type="SUPFAM" id="SSF46548">
    <property type="entry name" value="alpha-helical ferredoxin"/>
    <property type="match status" value="1"/>
</dbReference>
<evidence type="ECO:0000259" key="6">
    <source>
        <dbReference type="PROSITE" id="PS51085"/>
    </source>
</evidence>
<dbReference type="InterPro" id="IPR054351">
    <property type="entry name" value="NADH_UbQ_OxRdtase_ferredoxin"/>
</dbReference>
<keyword evidence="4" id="KW-0408">Iron</keyword>
<organism evidence="8 9">
    <name type="scientific">Aerophobetes bacterium</name>
    <dbReference type="NCBI Taxonomy" id="2030807"/>
    <lineage>
        <taxon>Bacteria</taxon>
        <taxon>Candidatus Aerophobota</taxon>
    </lineage>
</organism>
<dbReference type="Pfam" id="PF07992">
    <property type="entry name" value="Pyr_redox_2"/>
    <property type="match status" value="1"/>
</dbReference>
<dbReference type="GO" id="GO:0042773">
    <property type="term" value="P:ATP synthesis coupled electron transport"/>
    <property type="evidence" value="ECO:0007669"/>
    <property type="project" value="InterPro"/>
</dbReference>
<keyword evidence="3" id="KW-0677">Repeat</keyword>
<dbReference type="Pfam" id="PF13510">
    <property type="entry name" value="Fer2_4"/>
    <property type="match status" value="1"/>
</dbReference>
<evidence type="ECO:0000313" key="8">
    <source>
        <dbReference type="EMBL" id="RLE06579.1"/>
    </source>
</evidence>
<dbReference type="InterPro" id="IPR028261">
    <property type="entry name" value="DPD_II"/>
</dbReference>
<evidence type="ECO:0000256" key="4">
    <source>
        <dbReference type="ARBA" id="ARBA00023004"/>
    </source>
</evidence>
<dbReference type="InterPro" id="IPR036188">
    <property type="entry name" value="FAD/NAD-bd_sf"/>
</dbReference>
<name>A0A662D2V7_UNCAE</name>
<proteinExistence type="predicted"/>
<dbReference type="Gene3D" id="1.10.1060.10">
    <property type="entry name" value="Alpha-helical ferredoxin"/>
    <property type="match status" value="1"/>
</dbReference>
<feature type="domain" description="4Fe-4S ferredoxin-type" evidence="7">
    <location>
        <begin position="177"/>
        <end position="206"/>
    </location>
</feature>
<dbReference type="InterPro" id="IPR036010">
    <property type="entry name" value="2Fe-2S_ferredoxin-like_sf"/>
</dbReference>
<feature type="domain" description="4Fe-4S ferredoxin-type" evidence="7">
    <location>
        <begin position="133"/>
        <end position="167"/>
    </location>
</feature>
<dbReference type="Gene3D" id="3.10.20.740">
    <property type="match status" value="1"/>
</dbReference>
<dbReference type="SUPFAM" id="SSF51971">
    <property type="entry name" value="Nucleotide-binding domain"/>
    <property type="match status" value="1"/>
</dbReference>
<feature type="non-terminal residue" evidence="8">
    <location>
        <position position="668"/>
    </location>
</feature>
<dbReference type="AlphaFoldDB" id="A0A662D2V7"/>
<dbReference type="SUPFAM" id="SSF54292">
    <property type="entry name" value="2Fe-2S ferredoxin-like"/>
    <property type="match status" value="1"/>
</dbReference>
<evidence type="ECO:0000256" key="5">
    <source>
        <dbReference type="ARBA" id="ARBA00023014"/>
    </source>
</evidence>
<dbReference type="FunFam" id="3.30.70.20:FF:000035">
    <property type="entry name" value="Iron hydrogenase 1"/>
    <property type="match status" value="1"/>
</dbReference>
<dbReference type="InterPro" id="IPR023753">
    <property type="entry name" value="FAD/NAD-binding_dom"/>
</dbReference>
<dbReference type="InterPro" id="IPR001041">
    <property type="entry name" value="2Fe-2S_ferredoxin-type"/>
</dbReference>
<dbReference type="GO" id="GO:0016020">
    <property type="term" value="C:membrane"/>
    <property type="evidence" value="ECO:0007669"/>
    <property type="project" value="InterPro"/>
</dbReference>
<sequence>MIRLNIDGKGVEVKKGKTVLEAALQAGIYIPNLCYHPDLPPIGACRLCIVKIEGMKGFPTACTTIAEEGMVVHTNTPEIQSLRKNIVWLILSEHPTDLDSSSQLRKVVEWVGIKKMLPEYVFHPKNLPVISDEPLFIRDLNQCVLCGRCVRMCQEIRGVGAIGFVNRGINTIVGTSYNLSMKDAGCKFCGACVEVCPSGALVDKEKFKEEDRQKTLLPCKNACPAGIDIPRYVRLIAEGRFQDAIEVIREKVPFPNVLGYVCDHPCEEVCRRGELNEPIAIRALKRFVAERDSGRWRSKITIAPETGKKVAIVGSGPAGLTAAWFLRKLGHSVTVFEALPEAGGMMRMGIPKYRLPRNILNQEIEDIKSIGVEIKVNTRIESLDKLFNQGFNAIFLALGTPEGIKMRIPGEDNPRVLDGISVLRSINFGDKVDIMGKVAVVGGGNVAIDVARSMLRVGAEKVTILYRRTQKEMPASQEEVEEALREGVKISFLVAPRKVVPEPDKLKVECIRMKLGEPDGSGRRRPIPIEGSEFIVEVDRLIVAIGQRSAVPKEFGLSVDRRGCICVDPETLSCSRKGVFAGGDVVSGPASVIEAIQAGRKAAISIDKYLGGKGQIDQKFVLEEEENPWLGREEGFAYRRRAEMTTLPINERLHNFIQVERSFDEKTA</sequence>
<accession>A0A662D2V7</accession>
<dbReference type="InterPro" id="IPR009051">
    <property type="entry name" value="Helical_ferredxn"/>
</dbReference>
<dbReference type="Gene3D" id="3.50.50.60">
    <property type="entry name" value="FAD/NAD(P)-binding domain"/>
    <property type="match status" value="2"/>
</dbReference>
<dbReference type="EMBL" id="QMPY01000172">
    <property type="protein sequence ID" value="RLE06579.1"/>
    <property type="molecule type" value="Genomic_DNA"/>
</dbReference>
<evidence type="ECO:0008006" key="10">
    <source>
        <dbReference type="Google" id="ProtNLM"/>
    </source>
</evidence>